<gene>
    <name evidence="1" type="ORF">EZS27_039488</name>
</gene>
<protein>
    <submittedName>
        <fullName evidence="1">TonB-dependent receptor SusC</fullName>
    </submittedName>
</protein>
<evidence type="ECO:0000313" key="1">
    <source>
        <dbReference type="EMBL" id="KAA6308935.1"/>
    </source>
</evidence>
<keyword evidence="1" id="KW-0675">Receptor</keyword>
<name>A0A5J4PHG6_9ZZZZ</name>
<organism evidence="1">
    <name type="scientific">termite gut metagenome</name>
    <dbReference type="NCBI Taxonomy" id="433724"/>
    <lineage>
        <taxon>unclassified sequences</taxon>
        <taxon>metagenomes</taxon>
        <taxon>organismal metagenomes</taxon>
    </lineage>
</organism>
<dbReference type="AlphaFoldDB" id="A0A5J4PHG6"/>
<reference evidence="1" key="1">
    <citation type="submission" date="2019-03" db="EMBL/GenBank/DDBJ databases">
        <title>Single cell metagenomics reveals metabolic interactions within the superorganism composed of flagellate Streblomastix strix and complex community of Bacteroidetes bacteria on its surface.</title>
        <authorList>
            <person name="Treitli S.C."/>
            <person name="Kolisko M."/>
            <person name="Husnik F."/>
            <person name="Keeling P."/>
            <person name="Hampl V."/>
        </authorList>
    </citation>
    <scope>NUCLEOTIDE SEQUENCE</scope>
    <source>
        <strain evidence="1">STM</strain>
    </source>
</reference>
<dbReference type="EMBL" id="SNRY01008222">
    <property type="protein sequence ID" value="KAA6308935.1"/>
    <property type="molecule type" value="Genomic_DNA"/>
</dbReference>
<sequence>MFANKSKKIQKRMKRNYCLLLVLFAVLEGVIPGAVSATSYSDVLN</sequence>
<feature type="non-terminal residue" evidence="1">
    <location>
        <position position="45"/>
    </location>
</feature>
<comment type="caution">
    <text evidence="1">The sequence shown here is derived from an EMBL/GenBank/DDBJ whole genome shotgun (WGS) entry which is preliminary data.</text>
</comment>
<proteinExistence type="predicted"/>
<accession>A0A5J4PHG6</accession>